<feature type="transmembrane region" description="Helical" evidence="6">
    <location>
        <begin position="241"/>
        <end position="260"/>
    </location>
</feature>
<keyword evidence="8" id="KW-1185">Reference proteome</keyword>
<reference evidence="7" key="1">
    <citation type="submission" date="2023-10" db="EMBL/GenBank/DDBJ databases">
        <title>Genome assembly of Pristionchus species.</title>
        <authorList>
            <person name="Yoshida K."/>
            <person name="Sommer R.J."/>
        </authorList>
    </citation>
    <scope>NUCLEOTIDE SEQUENCE</scope>
    <source>
        <strain evidence="7">RS0144</strain>
    </source>
</reference>
<dbReference type="PANTHER" id="PTHR10736:SF58">
    <property type="entry name" value="BESTROPHIN HOMOLOG-RELATED"/>
    <property type="match status" value="1"/>
</dbReference>
<organism evidence="7 8">
    <name type="scientific">Pristionchus entomophagus</name>
    <dbReference type="NCBI Taxonomy" id="358040"/>
    <lineage>
        <taxon>Eukaryota</taxon>
        <taxon>Metazoa</taxon>
        <taxon>Ecdysozoa</taxon>
        <taxon>Nematoda</taxon>
        <taxon>Chromadorea</taxon>
        <taxon>Rhabditida</taxon>
        <taxon>Rhabditina</taxon>
        <taxon>Diplogasteromorpha</taxon>
        <taxon>Diplogasteroidea</taxon>
        <taxon>Neodiplogasteridae</taxon>
        <taxon>Pristionchus</taxon>
    </lineage>
</organism>
<keyword evidence="6" id="KW-0406">Ion transport</keyword>
<keyword evidence="3 6" id="KW-1133">Transmembrane helix</keyword>
<evidence type="ECO:0000256" key="4">
    <source>
        <dbReference type="ARBA" id="ARBA00023136"/>
    </source>
</evidence>
<evidence type="ECO:0000256" key="2">
    <source>
        <dbReference type="ARBA" id="ARBA00022692"/>
    </source>
</evidence>
<keyword evidence="6" id="KW-0868">Chloride</keyword>
<dbReference type="InterPro" id="IPR021134">
    <property type="entry name" value="Bestrophin-like"/>
</dbReference>
<feature type="non-terminal residue" evidence="7">
    <location>
        <position position="359"/>
    </location>
</feature>
<keyword evidence="4 6" id="KW-0472">Membrane</keyword>
<keyword evidence="6" id="KW-1003">Cell membrane</keyword>
<feature type="transmembrane region" description="Helical" evidence="6">
    <location>
        <begin position="272"/>
        <end position="293"/>
    </location>
</feature>
<evidence type="ECO:0000256" key="5">
    <source>
        <dbReference type="ARBA" id="ARBA00034769"/>
    </source>
</evidence>
<comment type="subcellular location">
    <subcellularLocation>
        <location evidence="6">Cell membrane</location>
        <topology evidence="6">Multi-pass membrane protein</topology>
    </subcellularLocation>
    <subcellularLocation>
        <location evidence="1">Membrane</location>
    </subcellularLocation>
</comment>
<keyword evidence="2 6" id="KW-0812">Transmembrane</keyword>
<dbReference type="AlphaFoldDB" id="A0AAV5TJG8"/>
<evidence type="ECO:0000256" key="3">
    <source>
        <dbReference type="ARBA" id="ARBA00022989"/>
    </source>
</evidence>
<evidence type="ECO:0000313" key="7">
    <source>
        <dbReference type="EMBL" id="GMS94495.1"/>
    </source>
</evidence>
<dbReference type="GO" id="GO:0034707">
    <property type="term" value="C:chloride channel complex"/>
    <property type="evidence" value="ECO:0007669"/>
    <property type="project" value="UniProtKB-KW"/>
</dbReference>
<comment type="caution">
    <text evidence="7">The sequence shown here is derived from an EMBL/GenBank/DDBJ whole genome shotgun (WGS) entry which is preliminary data.</text>
</comment>
<dbReference type="Pfam" id="PF01062">
    <property type="entry name" value="Bestrophin"/>
    <property type="match status" value="1"/>
</dbReference>
<feature type="transmembrane region" description="Helical" evidence="6">
    <location>
        <begin position="77"/>
        <end position="95"/>
    </location>
</feature>
<dbReference type="Proteomes" id="UP001432027">
    <property type="component" value="Unassembled WGS sequence"/>
</dbReference>
<gene>
    <name evidence="7" type="ORF">PENTCL1PPCAC_16670</name>
</gene>
<dbReference type="GO" id="GO:0005886">
    <property type="term" value="C:plasma membrane"/>
    <property type="evidence" value="ECO:0007669"/>
    <property type="project" value="UniProtKB-SubCell"/>
</dbReference>
<proteinExistence type="inferred from homology"/>
<evidence type="ECO:0000256" key="1">
    <source>
        <dbReference type="ARBA" id="ARBA00004370"/>
    </source>
</evidence>
<feature type="transmembrane region" description="Helical" evidence="6">
    <location>
        <begin position="36"/>
        <end position="57"/>
    </location>
</feature>
<sequence>MTVSYSLDVSKNGWFNAFKILIRWRGSLWRLVWRDLFMWLCCYYFVMIIYRSGIFLSADGQRVFEGLALHIDKRIDWIPLTFILAFFVNIVMNRWTRFIDNMGYIENAALSVAIIVRGDSYEDIIARRTLVRYLCLSQVLVFRDISMRVRRRFPNLESIVQAGFLEEEEKVIFEGVEASADKYWLPLNWADQLAFRLMKNGKISSDTPLLHLHNEIKYFRNCLLTLCNFDWVPVPLAYPQVVYFAVYIYFSLALVGRQFLLGSVTDKTLPLIFQIDAHFPFMTVLQFVFYVGWMKVAESLLNPMGEDADHFECNSLIDKNISTALSIVDDTYDQVPALTMDRFKTQKDPLYAENALPKV</sequence>
<dbReference type="GO" id="GO:0005254">
    <property type="term" value="F:chloride channel activity"/>
    <property type="evidence" value="ECO:0007669"/>
    <property type="project" value="UniProtKB-KW"/>
</dbReference>
<comment type="similarity">
    <text evidence="5 6">Belongs to the anion channel-forming bestrophin (TC 1.A.46) family. Calcium-sensitive chloride channel subfamily.</text>
</comment>
<dbReference type="InterPro" id="IPR000615">
    <property type="entry name" value="Bestrophin"/>
</dbReference>
<keyword evidence="6" id="KW-0813">Transport</keyword>
<comment type="function">
    <text evidence="6">Forms chloride channels.</text>
</comment>
<protein>
    <recommendedName>
        <fullName evidence="6">Bestrophin homolog</fullName>
    </recommendedName>
</protein>
<dbReference type="EMBL" id="BTSX01000004">
    <property type="protein sequence ID" value="GMS94495.1"/>
    <property type="molecule type" value="Genomic_DNA"/>
</dbReference>
<keyword evidence="6" id="KW-0407">Ion channel</keyword>
<evidence type="ECO:0000256" key="6">
    <source>
        <dbReference type="RuleBase" id="RU363126"/>
    </source>
</evidence>
<dbReference type="PANTHER" id="PTHR10736">
    <property type="entry name" value="BESTROPHIN"/>
    <property type="match status" value="1"/>
</dbReference>
<evidence type="ECO:0000313" key="8">
    <source>
        <dbReference type="Proteomes" id="UP001432027"/>
    </source>
</evidence>
<keyword evidence="6" id="KW-0869">Chloride channel</keyword>
<name>A0AAV5TJG8_9BILA</name>
<accession>A0AAV5TJG8</accession>